<dbReference type="GO" id="GO:0006508">
    <property type="term" value="P:proteolysis"/>
    <property type="evidence" value="ECO:0007669"/>
    <property type="project" value="InterPro"/>
</dbReference>
<sequence length="309" mass="32875">MSTNPAVSRGCACSCALQPCLCTLAPAAQLGLGYPRPLCPPARAWRSFGELILHSKAPGTVLASVIGGEEAEPHSRPYLVSVQHRGTHACGGALLHPRWVLTAAHCLPTGTAALWKVVVGLHSLAKGQPPAQTFGIRMVCPHPGYRCDTMENDLLLLQVGQKVPLSRTQRLVGLRQQEPAAGASCSVAGWGVSRAGRPSPRLQQLQVVVMDARMCNNSRFWDGGIASTMICFQVGYKDSCMQGDSGGPLVCGRRAAVAGVISFTGQDATDPFKPPVATSVVKHRKWIRRTLRSSCPGHIGHTDQPIPLT</sequence>
<dbReference type="Pfam" id="PF00089">
    <property type="entry name" value="Trypsin"/>
    <property type="match status" value="1"/>
</dbReference>
<dbReference type="InterPro" id="IPR043504">
    <property type="entry name" value="Peptidase_S1_PA_chymotrypsin"/>
</dbReference>
<keyword evidence="4" id="KW-1185">Reference proteome</keyword>
<dbReference type="Proteomes" id="UP000694420">
    <property type="component" value="Unplaced"/>
</dbReference>
<dbReference type="SMART" id="SM00020">
    <property type="entry name" value="Tryp_SPc"/>
    <property type="match status" value="1"/>
</dbReference>
<dbReference type="InterPro" id="IPR018114">
    <property type="entry name" value="TRYPSIN_HIS"/>
</dbReference>
<feature type="domain" description="Peptidase S1" evidence="2">
    <location>
        <begin position="65"/>
        <end position="292"/>
    </location>
</feature>
<dbReference type="PANTHER" id="PTHR24271:SF51">
    <property type="entry name" value="GRANZYME M"/>
    <property type="match status" value="1"/>
</dbReference>
<organism evidence="3 4">
    <name type="scientific">Nothoprocta perdicaria</name>
    <name type="common">Chilean tinamou</name>
    <name type="synonym">Crypturus perdicarius</name>
    <dbReference type="NCBI Taxonomy" id="30464"/>
    <lineage>
        <taxon>Eukaryota</taxon>
        <taxon>Metazoa</taxon>
        <taxon>Chordata</taxon>
        <taxon>Craniata</taxon>
        <taxon>Vertebrata</taxon>
        <taxon>Euteleostomi</taxon>
        <taxon>Archelosauria</taxon>
        <taxon>Archosauria</taxon>
        <taxon>Dinosauria</taxon>
        <taxon>Saurischia</taxon>
        <taxon>Theropoda</taxon>
        <taxon>Coelurosauria</taxon>
        <taxon>Aves</taxon>
        <taxon>Palaeognathae</taxon>
        <taxon>Tinamiformes</taxon>
        <taxon>Tinamidae</taxon>
        <taxon>Nothoprocta</taxon>
    </lineage>
</organism>
<dbReference type="Ensembl" id="ENSNPET00000001452.1">
    <property type="protein sequence ID" value="ENSNPEP00000001427.1"/>
    <property type="gene ID" value="ENSNPEG00000001095.1"/>
</dbReference>
<dbReference type="FunFam" id="2.40.10.10:FF:000005">
    <property type="entry name" value="Serine protease 37"/>
    <property type="match status" value="1"/>
</dbReference>
<gene>
    <name evidence="3" type="primary">LOC112946813</name>
</gene>
<evidence type="ECO:0000256" key="1">
    <source>
        <dbReference type="ARBA" id="ARBA00023157"/>
    </source>
</evidence>
<dbReference type="GO" id="GO:0004252">
    <property type="term" value="F:serine-type endopeptidase activity"/>
    <property type="evidence" value="ECO:0007669"/>
    <property type="project" value="InterPro"/>
</dbReference>
<name>A0A8C6YNF0_NOTPE</name>
<dbReference type="PROSITE" id="PS00134">
    <property type="entry name" value="TRYPSIN_HIS"/>
    <property type="match status" value="1"/>
</dbReference>
<protein>
    <submittedName>
        <fullName evidence="3">Granzyme M-like</fullName>
    </submittedName>
</protein>
<reference evidence="3" key="1">
    <citation type="submission" date="2025-08" db="UniProtKB">
        <authorList>
            <consortium name="Ensembl"/>
        </authorList>
    </citation>
    <scope>IDENTIFICATION</scope>
</reference>
<evidence type="ECO:0000313" key="4">
    <source>
        <dbReference type="Proteomes" id="UP000694420"/>
    </source>
</evidence>
<dbReference type="PANTHER" id="PTHR24271">
    <property type="entry name" value="KALLIKREIN-RELATED"/>
    <property type="match status" value="1"/>
</dbReference>
<evidence type="ECO:0000259" key="2">
    <source>
        <dbReference type="PROSITE" id="PS50240"/>
    </source>
</evidence>
<reference evidence="3" key="2">
    <citation type="submission" date="2025-09" db="UniProtKB">
        <authorList>
            <consortium name="Ensembl"/>
        </authorList>
    </citation>
    <scope>IDENTIFICATION</scope>
</reference>
<accession>A0A8C6YNF0</accession>
<dbReference type="Gene3D" id="2.40.10.10">
    <property type="entry name" value="Trypsin-like serine proteases"/>
    <property type="match status" value="2"/>
</dbReference>
<dbReference type="InterPro" id="IPR001314">
    <property type="entry name" value="Peptidase_S1A"/>
</dbReference>
<dbReference type="PRINTS" id="PR00722">
    <property type="entry name" value="CHYMOTRYPSIN"/>
</dbReference>
<dbReference type="CDD" id="cd00190">
    <property type="entry name" value="Tryp_SPc"/>
    <property type="match status" value="1"/>
</dbReference>
<proteinExistence type="predicted"/>
<dbReference type="PROSITE" id="PS50240">
    <property type="entry name" value="TRYPSIN_DOM"/>
    <property type="match status" value="1"/>
</dbReference>
<dbReference type="InterPro" id="IPR009003">
    <property type="entry name" value="Peptidase_S1_PA"/>
</dbReference>
<dbReference type="SUPFAM" id="SSF50494">
    <property type="entry name" value="Trypsin-like serine proteases"/>
    <property type="match status" value="1"/>
</dbReference>
<evidence type="ECO:0000313" key="3">
    <source>
        <dbReference type="Ensembl" id="ENSNPEP00000001427.1"/>
    </source>
</evidence>
<dbReference type="InterPro" id="IPR001254">
    <property type="entry name" value="Trypsin_dom"/>
</dbReference>
<keyword evidence="1" id="KW-1015">Disulfide bond</keyword>
<dbReference type="AlphaFoldDB" id="A0A8C6YNF0"/>